<organism evidence="1 2">
    <name type="scientific">Araneus ventricosus</name>
    <name type="common">Orbweaver spider</name>
    <name type="synonym">Epeira ventricosa</name>
    <dbReference type="NCBI Taxonomy" id="182803"/>
    <lineage>
        <taxon>Eukaryota</taxon>
        <taxon>Metazoa</taxon>
        <taxon>Ecdysozoa</taxon>
        <taxon>Arthropoda</taxon>
        <taxon>Chelicerata</taxon>
        <taxon>Arachnida</taxon>
        <taxon>Araneae</taxon>
        <taxon>Araneomorphae</taxon>
        <taxon>Entelegynae</taxon>
        <taxon>Araneoidea</taxon>
        <taxon>Araneidae</taxon>
        <taxon>Araneus</taxon>
    </lineage>
</organism>
<dbReference type="Proteomes" id="UP000499080">
    <property type="component" value="Unassembled WGS sequence"/>
</dbReference>
<dbReference type="EMBL" id="BGPR01039851">
    <property type="protein sequence ID" value="GBO15901.1"/>
    <property type="molecule type" value="Genomic_DNA"/>
</dbReference>
<gene>
    <name evidence="1" type="ORF">AVEN_117846_1</name>
</gene>
<protein>
    <recommendedName>
        <fullName evidence="3">Tc1-like transposase DDE domain-containing protein</fullName>
    </recommendedName>
</protein>
<evidence type="ECO:0000313" key="1">
    <source>
        <dbReference type="EMBL" id="GBO15901.1"/>
    </source>
</evidence>
<proteinExistence type="predicted"/>
<evidence type="ECO:0008006" key="3">
    <source>
        <dbReference type="Google" id="ProtNLM"/>
    </source>
</evidence>
<dbReference type="InterPro" id="IPR036397">
    <property type="entry name" value="RNaseH_sf"/>
</dbReference>
<dbReference type="Gene3D" id="3.30.420.10">
    <property type="entry name" value="Ribonuclease H-like superfamily/Ribonuclease H"/>
    <property type="match status" value="1"/>
</dbReference>
<name>A0A4Y2UUN0_ARAVE</name>
<sequence>MVPTFPTGNKKHESGMEASVVTDAKEGPVICHGWKGPVDIQGPLILEWMFLGSTINAQQYNHTLQNYQSDIKSKWPGKLPPGVILLHDNARLHTAKTTKDALSTFR</sequence>
<dbReference type="OrthoDB" id="616263at2759"/>
<keyword evidence="2" id="KW-1185">Reference proteome</keyword>
<comment type="caution">
    <text evidence="1">The sequence shown here is derived from an EMBL/GenBank/DDBJ whole genome shotgun (WGS) entry which is preliminary data.</text>
</comment>
<dbReference type="AlphaFoldDB" id="A0A4Y2UUN0"/>
<evidence type="ECO:0000313" key="2">
    <source>
        <dbReference type="Proteomes" id="UP000499080"/>
    </source>
</evidence>
<accession>A0A4Y2UUN0</accession>
<reference evidence="1 2" key="1">
    <citation type="journal article" date="2019" name="Sci. Rep.">
        <title>Orb-weaving spider Araneus ventricosus genome elucidates the spidroin gene catalogue.</title>
        <authorList>
            <person name="Kono N."/>
            <person name="Nakamura H."/>
            <person name="Ohtoshi R."/>
            <person name="Moran D.A.P."/>
            <person name="Shinohara A."/>
            <person name="Yoshida Y."/>
            <person name="Fujiwara M."/>
            <person name="Mori M."/>
            <person name="Tomita M."/>
            <person name="Arakawa K."/>
        </authorList>
    </citation>
    <scope>NUCLEOTIDE SEQUENCE [LARGE SCALE GENOMIC DNA]</scope>
</reference>
<dbReference type="GO" id="GO:0003676">
    <property type="term" value="F:nucleic acid binding"/>
    <property type="evidence" value="ECO:0007669"/>
    <property type="project" value="InterPro"/>
</dbReference>